<keyword evidence="4" id="KW-1185">Reference proteome</keyword>
<dbReference type="PANTHER" id="PTHR13194">
    <property type="entry name" value="COMPLEX I INTERMEDIATE-ASSOCIATED PROTEIN 30"/>
    <property type="match status" value="1"/>
</dbReference>
<dbReference type="Gene3D" id="2.60.120.430">
    <property type="entry name" value="Galactose-binding lectin"/>
    <property type="match status" value="1"/>
</dbReference>
<dbReference type="InterPro" id="IPR039131">
    <property type="entry name" value="NDUFAF1"/>
</dbReference>
<accession>A0ABU9NA77</accession>
<name>A0ABU9NA77_9FLAO</name>
<comment type="caution">
    <text evidence="3">The sequence shown here is derived from an EMBL/GenBank/DDBJ whole genome shotgun (WGS) entry which is preliminary data.</text>
</comment>
<protein>
    <submittedName>
        <fullName evidence="3">CIA30 family protein</fullName>
    </submittedName>
</protein>
<evidence type="ECO:0000313" key="3">
    <source>
        <dbReference type="EMBL" id="MEM0543784.1"/>
    </source>
</evidence>
<evidence type="ECO:0000256" key="1">
    <source>
        <dbReference type="ARBA" id="ARBA00007884"/>
    </source>
</evidence>
<dbReference type="Pfam" id="PF08547">
    <property type="entry name" value="CIA30"/>
    <property type="match status" value="1"/>
</dbReference>
<dbReference type="SUPFAM" id="SSF49785">
    <property type="entry name" value="Galactose-binding domain-like"/>
    <property type="match status" value="1"/>
</dbReference>
<organism evidence="3 4">
    <name type="scientific">Flavobacterium aureirubrum</name>
    <dbReference type="NCBI Taxonomy" id="3133147"/>
    <lineage>
        <taxon>Bacteria</taxon>
        <taxon>Pseudomonadati</taxon>
        <taxon>Bacteroidota</taxon>
        <taxon>Flavobacteriia</taxon>
        <taxon>Flavobacteriales</taxon>
        <taxon>Flavobacteriaceae</taxon>
        <taxon>Flavobacterium</taxon>
    </lineage>
</organism>
<dbReference type="InterPro" id="IPR008979">
    <property type="entry name" value="Galactose-bd-like_sf"/>
</dbReference>
<dbReference type="InterPro" id="IPR013857">
    <property type="entry name" value="NADH-UbQ_OxRdtase-assoc_prot30"/>
</dbReference>
<evidence type="ECO:0000259" key="2">
    <source>
        <dbReference type="Pfam" id="PF08547"/>
    </source>
</evidence>
<gene>
    <name evidence="3" type="ORF">WFZ85_14260</name>
</gene>
<dbReference type="Proteomes" id="UP001460072">
    <property type="component" value="Unassembled WGS sequence"/>
</dbReference>
<proteinExistence type="inferred from homology"/>
<sequence>MKLHIILTFFLFFFYSADLVIDFGKSNGKNKDWILISDNIMGGVSKSKLEYLDDSFLLTGNISLDNYGGFSSIKTKYENFDLTDYKGVKIRFKSSKQKFAFTLEESKNWTLPNFKGEFNSTKENTWEIITIYFKDFKEYQIGEPTGNKLKTSSLKNIVRLGIITTDKKEGPFTIEVDYIEFF</sequence>
<dbReference type="PANTHER" id="PTHR13194:SF19">
    <property type="entry name" value="NAD(P)-BINDING ROSSMANN-FOLD SUPERFAMILY PROTEIN"/>
    <property type="match status" value="1"/>
</dbReference>
<evidence type="ECO:0000313" key="4">
    <source>
        <dbReference type="Proteomes" id="UP001460072"/>
    </source>
</evidence>
<dbReference type="EMBL" id="JBCGDO010000026">
    <property type="protein sequence ID" value="MEM0543784.1"/>
    <property type="molecule type" value="Genomic_DNA"/>
</dbReference>
<dbReference type="RefSeq" id="WP_342696961.1">
    <property type="nucleotide sequence ID" value="NZ_JBCGDO010000026.1"/>
</dbReference>
<comment type="similarity">
    <text evidence="1">Belongs to the CIA30 family.</text>
</comment>
<feature type="domain" description="NADH:ubiquinone oxidoreductase intermediate-associated protein 30" evidence="2">
    <location>
        <begin position="22"/>
        <end position="176"/>
    </location>
</feature>
<reference evidence="3 4" key="1">
    <citation type="submission" date="2024-03" db="EMBL/GenBank/DDBJ databases">
        <title>Two novel species of the genus Flavobacterium exhibiting potentially degradation of complex polysaccharides.</title>
        <authorList>
            <person name="Lian X."/>
        </authorList>
    </citation>
    <scope>NUCLEOTIDE SEQUENCE [LARGE SCALE GENOMIC DNA]</scope>
    <source>
        <strain evidence="4">j3</strain>
    </source>
</reference>